<protein>
    <submittedName>
        <fullName evidence="1">Uncharacterized protein</fullName>
    </submittedName>
</protein>
<proteinExistence type="predicted"/>
<dbReference type="EMBL" id="CAJNDS010002502">
    <property type="protein sequence ID" value="CAE7501540.1"/>
    <property type="molecule type" value="Genomic_DNA"/>
</dbReference>
<accession>A0A812SWA9</accession>
<keyword evidence="2" id="KW-1185">Reference proteome</keyword>
<evidence type="ECO:0000313" key="2">
    <source>
        <dbReference type="Proteomes" id="UP000604046"/>
    </source>
</evidence>
<reference evidence="1" key="1">
    <citation type="submission" date="2021-02" db="EMBL/GenBank/DDBJ databases">
        <authorList>
            <person name="Dougan E. K."/>
            <person name="Rhodes N."/>
            <person name="Thang M."/>
            <person name="Chan C."/>
        </authorList>
    </citation>
    <scope>NUCLEOTIDE SEQUENCE</scope>
</reference>
<organism evidence="1 2">
    <name type="scientific">Symbiodinium natans</name>
    <dbReference type="NCBI Taxonomy" id="878477"/>
    <lineage>
        <taxon>Eukaryota</taxon>
        <taxon>Sar</taxon>
        <taxon>Alveolata</taxon>
        <taxon>Dinophyceae</taxon>
        <taxon>Suessiales</taxon>
        <taxon>Symbiodiniaceae</taxon>
        <taxon>Symbiodinium</taxon>
    </lineage>
</organism>
<dbReference type="Proteomes" id="UP000604046">
    <property type="component" value="Unassembled WGS sequence"/>
</dbReference>
<sequence length="489" mass="55303">MLLASHRPLCRQHERHTQRRISQGSAVLLVLLTLPCSLLWQRANLFCASSAVVRQPRVGSRSQGPAVSSREPGVAPDLLDNVGLEFGSSPMGMLRRRFLADSGLPILPEPGRPAPWVHNDSVYEIVPHQVERDVQQLEYLVSKNVLRQELQQYVTDLVLPEYRRMLAIAQTVSEGRSDMFFMTHPQQDLAVFFSLQKRALHLHPGDSVRGDAISPQLDLDAIQEDYLQKEHHVAVIDNFFTQEALHLLRDFLLESTIWTEAKFGHVGAYLEAGFACPLVAQIDRELRSKFSKVLDGLDLEFAWAYMYDGSLGGIGTHADDSQVQINFFITPTEANLGANDTAHPGGGLILYGIGPPPEWGLDKYNSIFVTKEIEEVLSSVDHWNVTVPYVQNRAILFDSTYFHRTDSMNFKKGYKNRRINVTFLYGKRANLNPSASVAPSTKSTLSDARDSVEESQDIVENRERFYELFKTGDNWLNEESWEMLREMGL</sequence>
<evidence type="ECO:0000313" key="1">
    <source>
        <dbReference type="EMBL" id="CAE7501540.1"/>
    </source>
</evidence>
<dbReference type="OrthoDB" id="413556at2759"/>
<gene>
    <name evidence="1" type="ORF">SNAT2548_LOCUS28089</name>
</gene>
<name>A0A812SWA9_9DINO</name>
<dbReference type="AlphaFoldDB" id="A0A812SWA9"/>
<comment type="caution">
    <text evidence="1">The sequence shown here is derived from an EMBL/GenBank/DDBJ whole genome shotgun (WGS) entry which is preliminary data.</text>
</comment>